<dbReference type="EMBL" id="JBBXMP010000131">
    <property type="protein sequence ID" value="KAL0061588.1"/>
    <property type="molecule type" value="Genomic_DNA"/>
</dbReference>
<proteinExistence type="predicted"/>
<dbReference type="InterPro" id="IPR014710">
    <property type="entry name" value="RmlC-like_jellyroll"/>
</dbReference>
<dbReference type="EC" id="1.13.11.5" evidence="1"/>
<protein>
    <submittedName>
        <fullName evidence="1">1,2-dihydroxy-3-keto-5-methylthiopentene dioxygenase</fullName>
        <ecNumber evidence="1">1.13.11.5</ecNumber>
    </submittedName>
</protein>
<organism evidence="1 2">
    <name type="scientific">Marasmius tenuissimus</name>
    <dbReference type="NCBI Taxonomy" id="585030"/>
    <lineage>
        <taxon>Eukaryota</taxon>
        <taxon>Fungi</taxon>
        <taxon>Dikarya</taxon>
        <taxon>Basidiomycota</taxon>
        <taxon>Agaricomycotina</taxon>
        <taxon>Agaricomycetes</taxon>
        <taxon>Agaricomycetidae</taxon>
        <taxon>Agaricales</taxon>
        <taxon>Marasmiineae</taxon>
        <taxon>Marasmiaceae</taxon>
        <taxon>Marasmius</taxon>
    </lineage>
</organism>
<accession>A0ABR2ZJS7</accession>
<evidence type="ECO:0000313" key="2">
    <source>
        <dbReference type="Proteomes" id="UP001437256"/>
    </source>
</evidence>
<dbReference type="GO" id="GO:0004411">
    <property type="term" value="F:homogentisate 1,2-dioxygenase activity"/>
    <property type="evidence" value="ECO:0007669"/>
    <property type="project" value="UniProtKB-EC"/>
</dbReference>
<name>A0ABR2ZJS7_9AGAR</name>
<gene>
    <name evidence="1" type="primary">ADI1_5</name>
    <name evidence="1" type="ORF">AAF712_011615</name>
</gene>
<keyword evidence="1" id="KW-0560">Oxidoreductase</keyword>
<evidence type="ECO:0000313" key="1">
    <source>
        <dbReference type="EMBL" id="KAL0061588.1"/>
    </source>
</evidence>
<dbReference type="Proteomes" id="UP001437256">
    <property type="component" value="Unassembled WGS sequence"/>
</dbReference>
<keyword evidence="2" id="KW-1185">Reference proteome</keyword>
<dbReference type="Gene3D" id="2.60.120.10">
    <property type="entry name" value="Jelly Rolls"/>
    <property type="match status" value="1"/>
</dbReference>
<keyword evidence="1" id="KW-0223">Dioxygenase</keyword>
<sequence length="195" mass="21838">MSLQVYYRDSNAGDLRSPQDSGRSVSEEKLRALGLKWWLVEGSLDERMKTFKELSKSLGFKDGDYEHLFDLSKQTGSPYDPAMPPKDVLESWGQDNLCPPPTFILYFGGNVFADIKEPGNESFIRLAIPPKYAIFFPGGTVWQAFSPDDLSELSVHVLYRSTDRASVHLVGEELDKHPARVDHVRSVLGSDAVEA</sequence>
<reference evidence="1 2" key="1">
    <citation type="submission" date="2024-05" db="EMBL/GenBank/DDBJ databases">
        <title>A draft genome resource for the thread blight pathogen Marasmius tenuissimus strain MS-2.</title>
        <authorList>
            <person name="Yulfo-Soto G.E."/>
            <person name="Baruah I.K."/>
            <person name="Amoako-Attah I."/>
            <person name="Bukari Y."/>
            <person name="Meinhardt L.W."/>
            <person name="Bailey B.A."/>
            <person name="Cohen S.P."/>
        </authorList>
    </citation>
    <scope>NUCLEOTIDE SEQUENCE [LARGE SCALE GENOMIC DNA]</scope>
    <source>
        <strain evidence="1 2">MS-2</strain>
    </source>
</reference>
<comment type="caution">
    <text evidence="1">The sequence shown here is derived from an EMBL/GenBank/DDBJ whole genome shotgun (WGS) entry which is preliminary data.</text>
</comment>